<organism evidence="1 2">
    <name type="scientific">Cardiosporidium cionae</name>
    <dbReference type="NCBI Taxonomy" id="476202"/>
    <lineage>
        <taxon>Eukaryota</taxon>
        <taxon>Sar</taxon>
        <taxon>Alveolata</taxon>
        <taxon>Apicomplexa</taxon>
        <taxon>Aconoidasida</taxon>
        <taxon>Nephromycida</taxon>
        <taxon>Cardiosporidium</taxon>
    </lineage>
</organism>
<feature type="non-terminal residue" evidence="1">
    <location>
        <position position="1"/>
    </location>
</feature>
<keyword evidence="2" id="KW-1185">Reference proteome</keyword>
<dbReference type="Proteomes" id="UP000823046">
    <property type="component" value="Unassembled WGS sequence"/>
</dbReference>
<evidence type="ECO:0000313" key="2">
    <source>
        <dbReference type="Proteomes" id="UP000823046"/>
    </source>
</evidence>
<comment type="caution">
    <text evidence="1">The sequence shown here is derived from an EMBL/GenBank/DDBJ whole genome shotgun (WGS) entry which is preliminary data.</text>
</comment>
<gene>
    <name evidence="1" type="ORF">IE077_002587</name>
</gene>
<protein>
    <submittedName>
        <fullName evidence="1">Uncharacterized protein</fullName>
    </submittedName>
</protein>
<evidence type="ECO:0000313" key="1">
    <source>
        <dbReference type="EMBL" id="KAF8820994.1"/>
    </source>
</evidence>
<reference evidence="1 2" key="1">
    <citation type="journal article" date="2020" name="bioRxiv">
        <title>Metabolic contributions of an alphaproteobacterial endosymbiont in the apicomplexan Cardiosporidium cionae.</title>
        <authorList>
            <person name="Hunter E.S."/>
            <person name="Paight C.J."/>
            <person name="Lane C.E."/>
        </authorList>
    </citation>
    <scope>NUCLEOTIDE SEQUENCE [LARGE SCALE GENOMIC DNA]</scope>
    <source>
        <strain evidence="1">ESH_2018</strain>
    </source>
</reference>
<accession>A0ABQ7JAP0</accession>
<proteinExistence type="predicted"/>
<name>A0ABQ7JAP0_9APIC</name>
<sequence>KPSSTHHQLLNLTRQQLYWVGSRGLEEENEVKEREFLPSMRETSRHMFIFNTKLCQSEKLAQVAALYYDPNTVSAVSAHQMRVVELLKLFYCSKVPEEKKRAKIMQALEATKQELLSFQENSFSRAYSGGSAKALYVPIIEMIDIAKANNNRMKLFVMDLRAKMKRSAHTRSTHLSK</sequence>
<dbReference type="EMBL" id="JADAQX010000258">
    <property type="protein sequence ID" value="KAF8820994.1"/>
    <property type="molecule type" value="Genomic_DNA"/>
</dbReference>